<dbReference type="Proteomes" id="UP000790709">
    <property type="component" value="Unassembled WGS sequence"/>
</dbReference>
<sequence>MEAEAGDDYLRRIATFIRNNEKGLAEAGLVRRRRPQRRHTITPTTTSVFNPVGWFAYDASSQSPAPPPKPVVFAIDTHRLFYILMRLEAAGIDIGTLDVKVDNPSKPMTYTNIFSASDKSETLSLASFRSSLSAVSGLSLGVGWLGRQEPQSIDSELKYIYSSFTKLPALSIKAPGRKIIAELAEDPPNENALPLDAFKNLQSLECTDIDPRTLLGWDRLAESVRSLTVKRSGLEDISDIFIGAVLDDQARRDGKTSDLRRRQIPRRQASFQTTRLPESVPEDAEDTPMDEHSELPRPPSPLPPYKWAFLKFLSLADNALTFLPTDPLPHLTSVTHLDLSSNLFVSVPPGLAELHNLVSLNLSDNMIDSVLGIYTHMGQVLSVNLSRNRLESICGLERLMALERVDLRQNHIEESAEVGRLATLPNVVDVWIEGNPLTEIEDNYRISCFEYFWKEGKNISLDGSPPGFYEKRNITPSPSEQMTSRPIATVPSPPVVAVGGAPKAKASLDPSAPAAPLTPQLSPSSSSPGSRNGSPMLTAAVVGKAKRRKVKRIVDLDGEAQREGSHLRPSARTHARAASASAPSNGRPSSPLSTAVASGDAPPTIARDHAAPSSLRGSRPISPNGKPAARRTRTSMIFEPLDAVEGSPDSQSRIRDAELYRARIEALRSDMGDGWLKVFSQTQTGVASS</sequence>
<keyword evidence="2" id="KW-1185">Reference proteome</keyword>
<proteinExistence type="predicted"/>
<gene>
    <name evidence="1" type="ORF">BV22DRAFT_1107217</name>
</gene>
<comment type="caution">
    <text evidence="1">The sequence shown here is derived from an EMBL/GenBank/DDBJ whole genome shotgun (WGS) entry which is preliminary data.</text>
</comment>
<accession>A0ACB8B776</accession>
<organism evidence="1 2">
    <name type="scientific">Leucogyrophana mollusca</name>
    <dbReference type="NCBI Taxonomy" id="85980"/>
    <lineage>
        <taxon>Eukaryota</taxon>
        <taxon>Fungi</taxon>
        <taxon>Dikarya</taxon>
        <taxon>Basidiomycota</taxon>
        <taxon>Agaricomycotina</taxon>
        <taxon>Agaricomycetes</taxon>
        <taxon>Agaricomycetidae</taxon>
        <taxon>Boletales</taxon>
        <taxon>Boletales incertae sedis</taxon>
        <taxon>Leucogyrophana</taxon>
    </lineage>
</organism>
<reference evidence="1" key="1">
    <citation type="journal article" date="2021" name="New Phytol.">
        <title>Evolutionary innovations through gain and loss of genes in the ectomycorrhizal Boletales.</title>
        <authorList>
            <person name="Wu G."/>
            <person name="Miyauchi S."/>
            <person name="Morin E."/>
            <person name="Kuo A."/>
            <person name="Drula E."/>
            <person name="Varga T."/>
            <person name="Kohler A."/>
            <person name="Feng B."/>
            <person name="Cao Y."/>
            <person name="Lipzen A."/>
            <person name="Daum C."/>
            <person name="Hundley H."/>
            <person name="Pangilinan J."/>
            <person name="Johnson J."/>
            <person name="Barry K."/>
            <person name="LaButti K."/>
            <person name="Ng V."/>
            <person name="Ahrendt S."/>
            <person name="Min B."/>
            <person name="Choi I.G."/>
            <person name="Park H."/>
            <person name="Plett J.M."/>
            <person name="Magnuson J."/>
            <person name="Spatafora J.W."/>
            <person name="Nagy L.G."/>
            <person name="Henrissat B."/>
            <person name="Grigoriev I.V."/>
            <person name="Yang Z.L."/>
            <person name="Xu J."/>
            <person name="Martin F.M."/>
        </authorList>
    </citation>
    <scope>NUCLEOTIDE SEQUENCE</scope>
    <source>
        <strain evidence="1">KUC20120723A-06</strain>
    </source>
</reference>
<name>A0ACB8B776_9AGAM</name>
<evidence type="ECO:0000313" key="2">
    <source>
        <dbReference type="Proteomes" id="UP000790709"/>
    </source>
</evidence>
<dbReference type="EMBL" id="MU266528">
    <property type="protein sequence ID" value="KAH7921395.1"/>
    <property type="molecule type" value="Genomic_DNA"/>
</dbReference>
<evidence type="ECO:0000313" key="1">
    <source>
        <dbReference type="EMBL" id="KAH7921395.1"/>
    </source>
</evidence>
<protein>
    <submittedName>
        <fullName evidence="1">Uncharacterized protein</fullName>
    </submittedName>
</protein>